<dbReference type="InterPro" id="IPR036866">
    <property type="entry name" value="RibonucZ/Hydroxyglut_hydro"/>
</dbReference>
<dbReference type="SUPFAM" id="SSF56281">
    <property type="entry name" value="Metallo-hydrolase/oxidoreductase"/>
    <property type="match status" value="1"/>
</dbReference>
<evidence type="ECO:0000256" key="4">
    <source>
        <dbReference type="ARBA" id="ARBA00048505"/>
    </source>
</evidence>
<name>A0ABS8YDE4_9BACL</name>
<dbReference type="InterPro" id="IPR001279">
    <property type="entry name" value="Metallo-B-lactamas"/>
</dbReference>
<evidence type="ECO:0000256" key="3">
    <source>
        <dbReference type="ARBA" id="ARBA00034301"/>
    </source>
</evidence>
<evidence type="ECO:0000256" key="2">
    <source>
        <dbReference type="ARBA" id="ARBA00034221"/>
    </source>
</evidence>
<proteinExistence type="predicted"/>
<dbReference type="Pfam" id="PF12706">
    <property type="entry name" value="Lactamase_B_2"/>
    <property type="match status" value="1"/>
</dbReference>
<comment type="caution">
    <text evidence="6">The sequence shown here is derived from an EMBL/GenBank/DDBJ whole genome shotgun (WGS) entry which is preliminary data.</text>
</comment>
<dbReference type="Proteomes" id="UP001199916">
    <property type="component" value="Unassembled WGS sequence"/>
</dbReference>
<reference evidence="6 7" key="1">
    <citation type="submission" date="2021-11" db="EMBL/GenBank/DDBJ databases">
        <title>Draft genome sequence of Paenibacillus profundus YoMME, a new Gram-positive bacteria with exoelectrogenic properties.</title>
        <authorList>
            <person name="Hubenova Y."/>
            <person name="Hubenova E."/>
            <person name="Manasiev Y."/>
            <person name="Peykov S."/>
            <person name="Mitov M."/>
        </authorList>
    </citation>
    <scope>NUCLEOTIDE SEQUENCE [LARGE SCALE GENOMIC DNA]</scope>
    <source>
        <strain evidence="6 7">YoMME</strain>
    </source>
</reference>
<evidence type="ECO:0000256" key="1">
    <source>
        <dbReference type="ARBA" id="ARBA00022801"/>
    </source>
</evidence>
<protein>
    <submittedName>
        <fullName evidence="6">MBL fold metallo-hydrolase</fullName>
    </submittedName>
</protein>
<feature type="domain" description="Metallo-beta-lactamase" evidence="5">
    <location>
        <begin position="20"/>
        <end position="215"/>
    </location>
</feature>
<dbReference type="PANTHER" id="PTHR43546">
    <property type="entry name" value="UPF0173 METAL-DEPENDENT HYDROLASE MJ1163-RELATED"/>
    <property type="match status" value="1"/>
</dbReference>
<dbReference type="RefSeq" id="WP_233695662.1">
    <property type="nucleotide sequence ID" value="NZ_JAJNBZ010000002.1"/>
</dbReference>
<accession>A0ABS8YDE4</accession>
<gene>
    <name evidence="6" type="ORF">LQV63_03510</name>
</gene>
<evidence type="ECO:0000313" key="6">
    <source>
        <dbReference type="EMBL" id="MCE5168381.1"/>
    </source>
</evidence>
<sequence length="256" mass="28328">MQIRQIRNATIVLNYGGMTFLIDPFLARQGAYPPFPNTPNQEQWNPTVELPIPVDDIIQADAVIVTHLHPDHFDAAAIEALPKDMRMIAQSEKDAKVIEEAGFHNVEWLDSISEIGEIRLHRTSGKHGLGEIGNLMGEVSGVAFSHADEPTLYIAGDTIWCDDVHAAIDAYRPEVIVVNAGAAQFLEGDPITMTKEDVYRTYKEAPQSTIIVSHMESVNHCLLTREELKSYIADKGLSSHILVPADGESLSFRSSR</sequence>
<dbReference type="EMBL" id="JAJNBZ010000002">
    <property type="protein sequence ID" value="MCE5168381.1"/>
    <property type="molecule type" value="Genomic_DNA"/>
</dbReference>
<comment type="catalytic activity">
    <reaction evidence="4">
        <text>3',5'-cyclic UMP + H2O = UMP + H(+)</text>
        <dbReference type="Rhea" id="RHEA:70575"/>
        <dbReference type="ChEBI" id="CHEBI:15377"/>
        <dbReference type="ChEBI" id="CHEBI:15378"/>
        <dbReference type="ChEBI" id="CHEBI:57865"/>
        <dbReference type="ChEBI" id="CHEBI:184387"/>
    </reaction>
    <physiologicalReaction direction="left-to-right" evidence="4">
        <dbReference type="Rhea" id="RHEA:70576"/>
    </physiologicalReaction>
</comment>
<evidence type="ECO:0000313" key="7">
    <source>
        <dbReference type="Proteomes" id="UP001199916"/>
    </source>
</evidence>
<keyword evidence="7" id="KW-1185">Reference proteome</keyword>
<comment type="catalytic activity">
    <reaction evidence="2">
        <text>3',5'-cyclic CMP + H2O = CMP + H(+)</text>
        <dbReference type="Rhea" id="RHEA:72675"/>
        <dbReference type="ChEBI" id="CHEBI:15377"/>
        <dbReference type="ChEBI" id="CHEBI:15378"/>
        <dbReference type="ChEBI" id="CHEBI:58003"/>
        <dbReference type="ChEBI" id="CHEBI:60377"/>
    </reaction>
    <physiologicalReaction direction="left-to-right" evidence="2">
        <dbReference type="Rhea" id="RHEA:72676"/>
    </physiologicalReaction>
</comment>
<dbReference type="Gene3D" id="3.60.15.10">
    <property type="entry name" value="Ribonuclease Z/Hydroxyacylglutathione hydrolase-like"/>
    <property type="match status" value="1"/>
</dbReference>
<dbReference type="PANTHER" id="PTHR43546:SF9">
    <property type="entry name" value="L-ASCORBATE-6-PHOSPHATE LACTONASE ULAG-RELATED"/>
    <property type="match status" value="1"/>
</dbReference>
<organism evidence="6 7">
    <name type="scientific">Paenibacillus profundus</name>
    <dbReference type="NCBI Taxonomy" id="1173085"/>
    <lineage>
        <taxon>Bacteria</taxon>
        <taxon>Bacillati</taxon>
        <taxon>Bacillota</taxon>
        <taxon>Bacilli</taxon>
        <taxon>Bacillales</taxon>
        <taxon>Paenibacillaceae</taxon>
        <taxon>Paenibacillus</taxon>
    </lineage>
</organism>
<evidence type="ECO:0000259" key="5">
    <source>
        <dbReference type="Pfam" id="PF12706"/>
    </source>
</evidence>
<comment type="function">
    <text evidence="3">Counteracts the endogenous Pycsar antiviral defense system. Phosphodiesterase that enables metal-dependent hydrolysis of host cyclic nucleotide Pycsar defense signals such as cCMP and cUMP.</text>
</comment>
<dbReference type="InterPro" id="IPR050114">
    <property type="entry name" value="UPF0173_UPF0282_UlaG_hydrolase"/>
</dbReference>
<keyword evidence="1" id="KW-0378">Hydrolase</keyword>